<evidence type="ECO:0000313" key="4">
    <source>
        <dbReference type="Proteomes" id="UP000265618"/>
    </source>
</evidence>
<dbReference type="PANTHER" id="PTHR12509:SF8">
    <property type="entry name" value="SPERMATOGENESIS-ASSOCIATED PROTEIN 4"/>
    <property type="match status" value="1"/>
</dbReference>
<dbReference type="Pfam" id="PF06294">
    <property type="entry name" value="CH_2"/>
    <property type="match status" value="1"/>
</dbReference>
<sequence>DFQNGFLIAEIFSRYYPSALQIHSFDTGVGSKVRTANWAFLERFFRKHGIPIPSDMVRDMVANKPRYSDMVPAVYTFLTKRVPPPKPATPKMRVRAVTQPKAVSTQGTEGQGQRDRERQTQASRQRTVQMERQLGDGDATVSQDSKMGVGMGVQFSRGDTRPLDRRERLASLRMTSELATPSSTGTGTGTQGMGGMGMGMGTQGMGMGGLTSASGMGMGMGMGSMGMPGSRGGVPTSMQAGVSGGKPLADIVASSVSAVLKEEGTKEGQADMYLSLLDPRANKALCFVEACTAFPPHVILAVLSHLGNKTSFLVAQIVRVPAEYHLLLALVSAMLSKPIPTHCLDAAVALLGISLV</sequence>
<name>A0A9K3D1Q1_9EUKA</name>
<dbReference type="PANTHER" id="PTHR12509">
    <property type="entry name" value="SPERMATOGENESIS-ASSOCIATED 4-RELATED"/>
    <property type="match status" value="1"/>
</dbReference>
<keyword evidence="4" id="KW-1185">Reference proteome</keyword>
<dbReference type="Gene3D" id="1.10.418.10">
    <property type="entry name" value="Calponin-like domain"/>
    <property type="match status" value="1"/>
</dbReference>
<dbReference type="InterPro" id="IPR036872">
    <property type="entry name" value="CH_dom_sf"/>
</dbReference>
<comment type="caution">
    <text evidence="3">The sequence shown here is derived from an EMBL/GenBank/DDBJ whole genome shotgun (WGS) entry which is preliminary data.</text>
</comment>
<protein>
    <recommendedName>
        <fullName evidence="2">CH-like domain-containing protein</fullName>
    </recommendedName>
</protein>
<accession>A0A9K3D1Q1</accession>
<evidence type="ECO:0000256" key="1">
    <source>
        <dbReference type="SAM" id="MobiDB-lite"/>
    </source>
</evidence>
<dbReference type="InterPro" id="IPR010441">
    <property type="entry name" value="CH_2"/>
</dbReference>
<dbReference type="GO" id="GO:0008017">
    <property type="term" value="F:microtubule binding"/>
    <property type="evidence" value="ECO:0007669"/>
    <property type="project" value="TreeGrafter"/>
</dbReference>
<evidence type="ECO:0000259" key="2">
    <source>
        <dbReference type="Pfam" id="PF06294"/>
    </source>
</evidence>
<feature type="compositionally biased region" description="Polar residues" evidence="1">
    <location>
        <begin position="120"/>
        <end position="130"/>
    </location>
</feature>
<dbReference type="GO" id="GO:0051493">
    <property type="term" value="P:regulation of cytoskeleton organization"/>
    <property type="evidence" value="ECO:0007669"/>
    <property type="project" value="TreeGrafter"/>
</dbReference>
<feature type="non-terminal residue" evidence="3">
    <location>
        <position position="1"/>
    </location>
</feature>
<feature type="domain" description="CH-like" evidence="2">
    <location>
        <begin position="1"/>
        <end position="67"/>
    </location>
</feature>
<dbReference type="AlphaFoldDB" id="A0A9K3D1Q1"/>
<dbReference type="GO" id="GO:0005930">
    <property type="term" value="C:axoneme"/>
    <property type="evidence" value="ECO:0007669"/>
    <property type="project" value="TreeGrafter"/>
</dbReference>
<dbReference type="OrthoDB" id="62528at2759"/>
<organism evidence="3 4">
    <name type="scientific">Kipferlia bialata</name>
    <dbReference type="NCBI Taxonomy" id="797122"/>
    <lineage>
        <taxon>Eukaryota</taxon>
        <taxon>Metamonada</taxon>
        <taxon>Carpediemonas-like organisms</taxon>
        <taxon>Kipferlia</taxon>
    </lineage>
</organism>
<dbReference type="InterPro" id="IPR052111">
    <property type="entry name" value="Spermatogenesis_Ciliary_MAP"/>
</dbReference>
<feature type="region of interest" description="Disordered" evidence="1">
    <location>
        <begin position="83"/>
        <end position="145"/>
    </location>
</feature>
<proteinExistence type="predicted"/>
<reference evidence="3 4" key="1">
    <citation type="journal article" date="2018" name="PLoS ONE">
        <title>The draft genome of Kipferlia bialata reveals reductive genome evolution in fornicate parasites.</title>
        <authorList>
            <person name="Tanifuji G."/>
            <person name="Takabayashi S."/>
            <person name="Kume K."/>
            <person name="Takagi M."/>
            <person name="Nakayama T."/>
            <person name="Kamikawa R."/>
            <person name="Inagaki Y."/>
            <person name="Hashimoto T."/>
        </authorList>
    </citation>
    <scope>NUCLEOTIDE SEQUENCE [LARGE SCALE GENOMIC DNA]</scope>
    <source>
        <strain evidence="3">NY0173</strain>
    </source>
</reference>
<gene>
    <name evidence="3" type="ORF">KIPB_007377</name>
</gene>
<dbReference type="EMBL" id="BDIP01002068">
    <property type="protein sequence ID" value="GIQ85669.1"/>
    <property type="molecule type" value="Genomic_DNA"/>
</dbReference>
<dbReference type="Proteomes" id="UP000265618">
    <property type="component" value="Unassembled WGS sequence"/>
</dbReference>
<evidence type="ECO:0000313" key="3">
    <source>
        <dbReference type="EMBL" id="GIQ85669.1"/>
    </source>
</evidence>